<feature type="transmembrane region" description="Helical" evidence="1">
    <location>
        <begin position="63"/>
        <end position="82"/>
    </location>
</feature>
<keyword evidence="1" id="KW-1133">Transmembrane helix</keyword>
<feature type="transmembrane region" description="Helical" evidence="1">
    <location>
        <begin position="7"/>
        <end position="27"/>
    </location>
</feature>
<feature type="transmembrane region" description="Helical" evidence="1">
    <location>
        <begin position="33"/>
        <end position="51"/>
    </location>
</feature>
<proteinExistence type="predicted"/>
<reference evidence="2" key="1">
    <citation type="submission" date="2019-11" db="EMBL/GenBank/DDBJ databases">
        <authorList>
            <person name="Feng L."/>
        </authorList>
    </citation>
    <scope>NUCLEOTIDE SEQUENCE</scope>
    <source>
        <strain evidence="2">CramosumLFYP8</strain>
    </source>
</reference>
<name>A0A6N3CB73_9FIRM</name>
<dbReference type="RefSeq" id="WP_156635740.1">
    <property type="nucleotide sequence ID" value="NZ_CACRTL010000029.1"/>
</dbReference>
<evidence type="ECO:0000256" key="1">
    <source>
        <dbReference type="SAM" id="Phobius"/>
    </source>
</evidence>
<gene>
    <name evidence="2" type="ORF">CRLFYP8_03003</name>
</gene>
<keyword evidence="1" id="KW-0472">Membrane</keyword>
<dbReference type="AlphaFoldDB" id="A0A6N3CB73"/>
<organism evidence="2">
    <name type="scientific">Thomasclavelia ramosa</name>
    <dbReference type="NCBI Taxonomy" id="1547"/>
    <lineage>
        <taxon>Bacteria</taxon>
        <taxon>Bacillati</taxon>
        <taxon>Bacillota</taxon>
        <taxon>Erysipelotrichia</taxon>
        <taxon>Erysipelotrichales</taxon>
        <taxon>Coprobacillaceae</taxon>
        <taxon>Thomasclavelia</taxon>
    </lineage>
</organism>
<protein>
    <submittedName>
        <fullName evidence="2">Uncharacterized protein</fullName>
    </submittedName>
</protein>
<dbReference type="EMBL" id="CACRTL010000029">
    <property type="protein sequence ID" value="VYU12219.1"/>
    <property type="molecule type" value="Genomic_DNA"/>
</dbReference>
<sequence>MKKFLKWFCLFMCISGAITIPIQISQGNGSTDMITAGVGAIVLFGFGFLKLNGKLNLKFSKKMFLIIPLVAICGFGYAIYYVSNSNPSAKSNKTEEVKKEETNIFNYEDIDNFAYVVEALTTMIGESPNIKWTESKNWVDENSQVQYFTGYVENHDIDTYYKFRFAGDKCVHFSFAEQTIISDIDAETAWMDEHSKK</sequence>
<evidence type="ECO:0000313" key="2">
    <source>
        <dbReference type="EMBL" id="VYU12219.1"/>
    </source>
</evidence>
<keyword evidence="1" id="KW-0812">Transmembrane</keyword>
<accession>A0A6N3CB73</accession>